<dbReference type="GO" id="GO:0004252">
    <property type="term" value="F:serine-type endopeptidase activity"/>
    <property type="evidence" value="ECO:0007669"/>
    <property type="project" value="InterPro"/>
</dbReference>
<evidence type="ECO:0000256" key="1">
    <source>
        <dbReference type="SAM" id="SignalP"/>
    </source>
</evidence>
<proteinExistence type="predicted"/>
<dbReference type="GO" id="GO:0006508">
    <property type="term" value="P:proteolysis"/>
    <property type="evidence" value="ECO:0007669"/>
    <property type="project" value="InterPro"/>
</dbReference>
<reference evidence="3 4" key="1">
    <citation type="submission" date="2016-07" db="EMBL/GenBank/DDBJ databases">
        <title>Genome sequencing of Vibrio scophthalmi strain VS-05, an isolated from Paralichthys olivaceus.</title>
        <authorList>
            <person name="Han H.-J."/>
        </authorList>
    </citation>
    <scope>NUCLEOTIDE SEQUENCE [LARGE SCALE GENOMIC DNA]</scope>
    <source>
        <strain evidence="3 4">VS-05</strain>
        <plasmid evidence="4">pvs127</plasmid>
    </source>
</reference>
<geneLocation type="plasmid" evidence="4">
    <name>pvs127</name>
</geneLocation>
<evidence type="ECO:0000259" key="2">
    <source>
        <dbReference type="Pfam" id="PF00089"/>
    </source>
</evidence>
<dbReference type="AlphaFoldDB" id="A0A1C7FHY6"/>
<protein>
    <recommendedName>
        <fullName evidence="2">Peptidase S1 domain-containing protein</fullName>
    </recommendedName>
</protein>
<accession>A0A1C7FHY6</accession>
<sequence>MRRSFMLLALLSSSTFAAVDGTSVNWLNYKDMVNNNCTGTLIGGKFILTAAHCNDIKNTVITQDGAWINPTVVNDHLNYPGVEGYDLSVLTLPNRLETTNIHYFADLNSDPVRNGDEVRLFGFAGTQDQLSYATMTVDTTPTVVTSRYTAEKNYWWW</sequence>
<keyword evidence="3" id="KW-0614">Plasmid</keyword>
<dbReference type="RefSeq" id="WP_083163837.1">
    <property type="nucleotide sequence ID" value="NZ_CP016416.1"/>
</dbReference>
<feature type="signal peptide" evidence="1">
    <location>
        <begin position="1"/>
        <end position="17"/>
    </location>
</feature>
<dbReference type="InterPro" id="IPR001254">
    <property type="entry name" value="Trypsin_dom"/>
</dbReference>
<feature type="chain" id="PRO_5008885721" description="Peptidase S1 domain-containing protein" evidence="1">
    <location>
        <begin position="18"/>
        <end position="157"/>
    </location>
</feature>
<dbReference type="EMBL" id="CP016416">
    <property type="protein sequence ID" value="ANU39398.1"/>
    <property type="molecule type" value="Genomic_DNA"/>
</dbReference>
<dbReference type="InterPro" id="IPR009003">
    <property type="entry name" value="Peptidase_S1_PA"/>
</dbReference>
<keyword evidence="1" id="KW-0732">Signal</keyword>
<dbReference type="SUPFAM" id="SSF50494">
    <property type="entry name" value="Trypsin-like serine proteases"/>
    <property type="match status" value="1"/>
</dbReference>
<dbReference type="InterPro" id="IPR043504">
    <property type="entry name" value="Peptidase_S1_PA_chymotrypsin"/>
</dbReference>
<name>A0A1C7FHY6_9VIBR</name>
<feature type="domain" description="Peptidase S1" evidence="2">
    <location>
        <begin position="35"/>
        <end position="142"/>
    </location>
</feature>
<evidence type="ECO:0000313" key="4">
    <source>
        <dbReference type="Proteomes" id="UP000092528"/>
    </source>
</evidence>
<keyword evidence="4" id="KW-1185">Reference proteome</keyword>
<organism evidence="3 4">
    <name type="scientific">Vibrio scophthalmi</name>
    <dbReference type="NCBI Taxonomy" id="45658"/>
    <lineage>
        <taxon>Bacteria</taxon>
        <taxon>Pseudomonadati</taxon>
        <taxon>Pseudomonadota</taxon>
        <taxon>Gammaproteobacteria</taxon>
        <taxon>Vibrionales</taxon>
        <taxon>Vibrionaceae</taxon>
        <taxon>Vibrio</taxon>
    </lineage>
</organism>
<evidence type="ECO:0000313" key="3">
    <source>
        <dbReference type="EMBL" id="ANU39398.1"/>
    </source>
</evidence>
<gene>
    <name evidence="3" type="ORF">VSVS05_04363</name>
</gene>
<dbReference type="Proteomes" id="UP000092528">
    <property type="component" value="Plasmid pVS127"/>
</dbReference>
<dbReference type="Gene3D" id="2.40.10.10">
    <property type="entry name" value="Trypsin-like serine proteases"/>
    <property type="match status" value="2"/>
</dbReference>
<dbReference type="Pfam" id="PF00089">
    <property type="entry name" value="Trypsin"/>
    <property type="match status" value="1"/>
</dbReference>